<feature type="transmembrane region" description="Helical" evidence="1">
    <location>
        <begin position="38"/>
        <end position="60"/>
    </location>
</feature>
<keyword evidence="1" id="KW-0812">Transmembrane</keyword>
<dbReference type="EMBL" id="QXEV01000015">
    <property type="protein sequence ID" value="RIA75610.1"/>
    <property type="molecule type" value="Genomic_DNA"/>
</dbReference>
<keyword evidence="3" id="KW-1185">Reference proteome</keyword>
<keyword evidence="1" id="KW-1133">Transmembrane helix</keyword>
<sequence>MEENEIKEEKKKSWLEKIDDKAEAKGSTVKTLWQIAKFTIICTFTTGIQLLLVNLLLLWMKEWKAPLPSFLEAIFDPRYVGEGNDNWGYVLPFFISNAVSNTIAYFLNKKKTFRSDAPLWHFIVYISVIAVLVLVMTWFQGVMVSWMVGSAIEALAPTIASLTAGFIQACVLFPLQKFVLSKERKKIEE</sequence>
<evidence type="ECO:0000313" key="2">
    <source>
        <dbReference type="EMBL" id="RIA75610.1"/>
    </source>
</evidence>
<name>A0A397RMQ5_9MOLU</name>
<keyword evidence="1" id="KW-0472">Membrane</keyword>
<protein>
    <recommendedName>
        <fullName evidence="4">GtrA-like protein</fullName>
    </recommendedName>
</protein>
<dbReference type="RefSeq" id="WP_119016477.1">
    <property type="nucleotide sequence ID" value="NZ_QXEV01000015.1"/>
</dbReference>
<feature type="transmembrane region" description="Helical" evidence="1">
    <location>
        <begin position="119"/>
        <end position="139"/>
    </location>
</feature>
<feature type="transmembrane region" description="Helical" evidence="1">
    <location>
        <begin position="154"/>
        <end position="175"/>
    </location>
</feature>
<accession>A0A397RMQ5</accession>
<evidence type="ECO:0000256" key="1">
    <source>
        <dbReference type="SAM" id="Phobius"/>
    </source>
</evidence>
<feature type="transmembrane region" description="Helical" evidence="1">
    <location>
        <begin position="87"/>
        <end position="107"/>
    </location>
</feature>
<organism evidence="2 3">
    <name type="scientific">Anaeroplasma bactoclasticum</name>
    <dbReference type="NCBI Taxonomy" id="2088"/>
    <lineage>
        <taxon>Bacteria</taxon>
        <taxon>Bacillati</taxon>
        <taxon>Mycoplasmatota</taxon>
        <taxon>Mollicutes</taxon>
        <taxon>Anaeroplasmatales</taxon>
        <taxon>Anaeroplasmataceae</taxon>
        <taxon>Anaeroplasma</taxon>
    </lineage>
</organism>
<gene>
    <name evidence="2" type="ORF">EI71_01348</name>
</gene>
<dbReference type="Proteomes" id="UP000266506">
    <property type="component" value="Unassembled WGS sequence"/>
</dbReference>
<dbReference type="InParanoid" id="A0A397RMQ5"/>
<reference evidence="2 3" key="1">
    <citation type="submission" date="2018-08" db="EMBL/GenBank/DDBJ databases">
        <title>Genomic Encyclopedia of Archaeal and Bacterial Type Strains, Phase II (KMG-II): from individual species to whole genera.</title>
        <authorList>
            <person name="Goeker M."/>
        </authorList>
    </citation>
    <scope>NUCLEOTIDE SEQUENCE [LARGE SCALE GENOMIC DNA]</scope>
    <source>
        <strain evidence="2 3">ATCC 27112</strain>
    </source>
</reference>
<dbReference type="AlphaFoldDB" id="A0A397RMQ5"/>
<evidence type="ECO:0000313" key="3">
    <source>
        <dbReference type="Proteomes" id="UP000266506"/>
    </source>
</evidence>
<proteinExistence type="predicted"/>
<evidence type="ECO:0008006" key="4">
    <source>
        <dbReference type="Google" id="ProtNLM"/>
    </source>
</evidence>
<comment type="caution">
    <text evidence="2">The sequence shown here is derived from an EMBL/GenBank/DDBJ whole genome shotgun (WGS) entry which is preliminary data.</text>
</comment>